<evidence type="ECO:0000256" key="3">
    <source>
        <dbReference type="ARBA" id="ARBA00005313"/>
    </source>
</evidence>
<evidence type="ECO:0000256" key="13">
    <source>
        <dbReference type="ARBA" id="ARBA00023254"/>
    </source>
</evidence>
<comment type="subcellular location">
    <subcellularLocation>
        <location evidence="2">Nucleus</location>
    </subcellularLocation>
</comment>
<protein>
    <submittedName>
        <fullName evidence="15">ERCC4 domain-domain-containing protein</fullName>
    </submittedName>
</protein>
<dbReference type="GO" id="GO:0031297">
    <property type="term" value="P:replication fork processing"/>
    <property type="evidence" value="ECO:0007669"/>
    <property type="project" value="TreeGrafter"/>
</dbReference>
<evidence type="ECO:0000256" key="6">
    <source>
        <dbReference type="ARBA" id="ARBA00022759"/>
    </source>
</evidence>
<keyword evidence="6" id="KW-0255">Endonuclease</keyword>
<evidence type="ECO:0000256" key="7">
    <source>
        <dbReference type="ARBA" id="ARBA00022763"/>
    </source>
</evidence>
<dbReference type="AlphaFoldDB" id="A0A2T6ZS13"/>
<dbReference type="GO" id="GO:0046872">
    <property type="term" value="F:metal ion binding"/>
    <property type="evidence" value="ECO:0007669"/>
    <property type="project" value="UniProtKB-KW"/>
</dbReference>
<keyword evidence="13" id="KW-0469">Meiosis</keyword>
<dbReference type="InterPro" id="IPR047521">
    <property type="entry name" value="XPF_nuclease_EME1_ascomycetes"/>
</dbReference>
<evidence type="ECO:0000313" key="15">
    <source>
        <dbReference type="EMBL" id="PUU78278.1"/>
    </source>
</evidence>
<dbReference type="InterPro" id="IPR033310">
    <property type="entry name" value="Mms4/EME1/EME2"/>
</dbReference>
<comment type="cofactor">
    <cofactor evidence="1">
        <name>Mg(2+)</name>
        <dbReference type="ChEBI" id="CHEBI:18420"/>
    </cofactor>
</comment>
<keyword evidence="7" id="KW-0227">DNA damage</keyword>
<dbReference type="GO" id="GO:0005634">
    <property type="term" value="C:nucleus"/>
    <property type="evidence" value="ECO:0007669"/>
    <property type="project" value="UniProtKB-SubCell"/>
</dbReference>
<keyword evidence="16" id="KW-1185">Reference proteome</keyword>
<comment type="caution">
    <text evidence="15">The sequence shown here is derived from an EMBL/GenBank/DDBJ whole genome shotgun (WGS) entry which is preliminary data.</text>
</comment>
<evidence type="ECO:0000256" key="4">
    <source>
        <dbReference type="ARBA" id="ARBA00022722"/>
    </source>
</evidence>
<evidence type="ECO:0000256" key="5">
    <source>
        <dbReference type="ARBA" id="ARBA00022723"/>
    </source>
</evidence>
<dbReference type="GO" id="GO:0048476">
    <property type="term" value="C:Holliday junction resolvase complex"/>
    <property type="evidence" value="ECO:0007669"/>
    <property type="project" value="InterPro"/>
</dbReference>
<comment type="similarity">
    <text evidence="3">Belongs to the EME1/MMS4 family.</text>
</comment>
<dbReference type="PANTHER" id="PTHR21077">
    <property type="entry name" value="EME1 PROTEIN"/>
    <property type="match status" value="1"/>
</dbReference>
<dbReference type="InterPro" id="IPR006166">
    <property type="entry name" value="ERCC4_domain"/>
</dbReference>
<evidence type="ECO:0000256" key="10">
    <source>
        <dbReference type="ARBA" id="ARBA00023172"/>
    </source>
</evidence>
<gene>
    <name evidence="15" type="ORF">B9Z19DRAFT_983846</name>
</gene>
<name>A0A2T6ZS13_TUBBO</name>
<evidence type="ECO:0000256" key="11">
    <source>
        <dbReference type="ARBA" id="ARBA00023204"/>
    </source>
</evidence>
<dbReference type="Gene3D" id="1.10.150.670">
    <property type="entry name" value="Crossover junction endonuclease EME1, DNA-binding domain"/>
    <property type="match status" value="1"/>
</dbReference>
<feature type="domain" description="ERCC4" evidence="14">
    <location>
        <begin position="1"/>
        <end position="270"/>
    </location>
</feature>
<keyword evidence="12" id="KW-0539">Nucleus</keyword>
<evidence type="ECO:0000313" key="16">
    <source>
        <dbReference type="Proteomes" id="UP000244722"/>
    </source>
</evidence>
<evidence type="ECO:0000259" key="14">
    <source>
        <dbReference type="SMART" id="SM00891"/>
    </source>
</evidence>
<dbReference type="Proteomes" id="UP000244722">
    <property type="component" value="Unassembled WGS sequence"/>
</dbReference>
<evidence type="ECO:0000256" key="9">
    <source>
        <dbReference type="ARBA" id="ARBA00022842"/>
    </source>
</evidence>
<sequence length="317" mass="35157">MPLADTPTGEQLQRFLLELGCRVNPTWAPSPSDNLKLVKWRRRVKADFDEDLGMFVLLENEQIRDENHILIYLTAEAFTNIALPATAGRLSAHVQKIKSAFPTPAMAKKPTRLIYLIEGLQALVRKHKNLQNRAFQNRVLSHLPSAPNALGASTALNTDDGTTINEDDVEDALLDLQITHNCLIHHTSSPVETAEWITIFTGDISTIPYKHSRTHLDTSFCTDVGQVKPGMGKRDTYRKMLQEITRVTPAISTAIAREYPDVRRLIGALERGGEDALVGIENSSTRNALQSTRTVGTACSRRIAGVFLGRDPWGVDV</sequence>
<evidence type="ECO:0000256" key="12">
    <source>
        <dbReference type="ARBA" id="ARBA00023242"/>
    </source>
</evidence>
<dbReference type="Pfam" id="PF02732">
    <property type="entry name" value="ERCC4"/>
    <property type="match status" value="1"/>
</dbReference>
<proteinExistence type="inferred from homology"/>
<keyword evidence="11" id="KW-0234">DNA repair</keyword>
<dbReference type="PANTHER" id="PTHR21077:SF5">
    <property type="entry name" value="CROSSOVER JUNCTION ENDONUCLEASE MMS4"/>
    <property type="match status" value="1"/>
</dbReference>
<accession>A0A2T6ZS13</accession>
<dbReference type="CDD" id="cd20085">
    <property type="entry name" value="XPF_nuclease_Mms4"/>
    <property type="match status" value="1"/>
</dbReference>
<dbReference type="EMBL" id="NESQ01000125">
    <property type="protein sequence ID" value="PUU78278.1"/>
    <property type="molecule type" value="Genomic_DNA"/>
</dbReference>
<dbReference type="SMART" id="SM00891">
    <property type="entry name" value="ERCC4"/>
    <property type="match status" value="1"/>
</dbReference>
<keyword evidence="4" id="KW-0540">Nuclease</keyword>
<dbReference type="STRING" id="42251.A0A2T6ZS13"/>
<evidence type="ECO:0000256" key="8">
    <source>
        <dbReference type="ARBA" id="ARBA00022801"/>
    </source>
</evidence>
<dbReference type="GO" id="GO:0008821">
    <property type="term" value="F:crossover junction DNA endonuclease activity"/>
    <property type="evidence" value="ECO:0007669"/>
    <property type="project" value="TreeGrafter"/>
</dbReference>
<reference evidence="15 16" key="1">
    <citation type="submission" date="2017-04" db="EMBL/GenBank/DDBJ databases">
        <title>Draft genome sequence of Tuber borchii Vittad., a whitish edible truffle.</title>
        <authorList>
            <consortium name="DOE Joint Genome Institute"/>
            <person name="Murat C."/>
            <person name="Kuo A."/>
            <person name="Barry K.W."/>
            <person name="Clum A."/>
            <person name="Dockter R.B."/>
            <person name="Fauchery L."/>
            <person name="Iotti M."/>
            <person name="Kohler A."/>
            <person name="Labutti K."/>
            <person name="Lindquist E.A."/>
            <person name="Lipzen A."/>
            <person name="Ohm R.A."/>
            <person name="Wang M."/>
            <person name="Grigoriev I.V."/>
            <person name="Zambonelli A."/>
            <person name="Martin F.M."/>
        </authorList>
    </citation>
    <scope>NUCLEOTIDE SEQUENCE [LARGE SCALE GENOMIC DNA]</scope>
    <source>
        <strain evidence="15 16">Tbo3840</strain>
    </source>
</reference>
<dbReference type="InterPro" id="IPR042530">
    <property type="entry name" value="EME1/EME2_C"/>
</dbReference>
<dbReference type="GO" id="GO:0006302">
    <property type="term" value="P:double-strand break repair"/>
    <property type="evidence" value="ECO:0007669"/>
    <property type="project" value="TreeGrafter"/>
</dbReference>
<dbReference type="OrthoDB" id="343092at2759"/>
<dbReference type="GO" id="GO:0000712">
    <property type="term" value="P:resolution of meiotic recombination intermediates"/>
    <property type="evidence" value="ECO:0007669"/>
    <property type="project" value="TreeGrafter"/>
</dbReference>
<evidence type="ECO:0000256" key="2">
    <source>
        <dbReference type="ARBA" id="ARBA00004123"/>
    </source>
</evidence>
<keyword evidence="10" id="KW-0233">DNA recombination</keyword>
<evidence type="ECO:0000256" key="1">
    <source>
        <dbReference type="ARBA" id="ARBA00001946"/>
    </source>
</evidence>
<organism evidence="15 16">
    <name type="scientific">Tuber borchii</name>
    <name type="common">White truffle</name>
    <dbReference type="NCBI Taxonomy" id="42251"/>
    <lineage>
        <taxon>Eukaryota</taxon>
        <taxon>Fungi</taxon>
        <taxon>Dikarya</taxon>
        <taxon>Ascomycota</taxon>
        <taxon>Pezizomycotina</taxon>
        <taxon>Pezizomycetes</taxon>
        <taxon>Pezizales</taxon>
        <taxon>Tuberaceae</taxon>
        <taxon>Tuber</taxon>
    </lineage>
</organism>
<keyword evidence="5" id="KW-0479">Metal-binding</keyword>
<keyword evidence="9" id="KW-0460">Magnesium</keyword>
<dbReference type="GO" id="GO:0003677">
    <property type="term" value="F:DNA binding"/>
    <property type="evidence" value="ECO:0007669"/>
    <property type="project" value="InterPro"/>
</dbReference>
<dbReference type="GO" id="GO:0031573">
    <property type="term" value="P:mitotic intra-S DNA damage checkpoint signaling"/>
    <property type="evidence" value="ECO:0007669"/>
    <property type="project" value="TreeGrafter"/>
</dbReference>
<keyword evidence="8" id="KW-0378">Hydrolase</keyword>
<dbReference type="Gene3D" id="3.40.50.10130">
    <property type="match status" value="1"/>
</dbReference>